<feature type="domain" description="Protein kinase" evidence="10">
    <location>
        <begin position="205"/>
        <end position="609"/>
    </location>
</feature>
<gene>
    <name evidence="11" type="ORF">PADG_02035</name>
</gene>
<keyword evidence="3" id="KW-0808">Transferase</keyword>
<dbReference type="InterPro" id="IPR011009">
    <property type="entry name" value="Kinase-like_dom_sf"/>
</dbReference>
<evidence type="ECO:0000256" key="8">
    <source>
        <dbReference type="ARBA" id="ARBA00048679"/>
    </source>
</evidence>
<accession>C1G519</accession>
<protein>
    <recommendedName>
        <fullName evidence="1">non-specific serine/threonine protein kinase</fullName>
        <ecNumber evidence="1">2.7.11.1</ecNumber>
    </recommendedName>
</protein>
<reference evidence="11 12" key="1">
    <citation type="journal article" date="2011" name="PLoS Genet.">
        <title>Comparative genomic analysis of human fungal pathogens causing paracoccidioidomycosis.</title>
        <authorList>
            <person name="Desjardins C.A."/>
            <person name="Champion M.D."/>
            <person name="Holder J.W."/>
            <person name="Muszewska A."/>
            <person name="Goldberg J."/>
            <person name="Bailao A.M."/>
            <person name="Brigido M.M."/>
            <person name="Ferreira M.E."/>
            <person name="Garcia A.M."/>
            <person name="Grynberg M."/>
            <person name="Gujja S."/>
            <person name="Heiman D.I."/>
            <person name="Henn M.R."/>
            <person name="Kodira C.D."/>
            <person name="Leon-Narvaez H."/>
            <person name="Longo L.V."/>
            <person name="Ma L.J."/>
            <person name="Malavazi I."/>
            <person name="Matsuo A.L."/>
            <person name="Morais F.V."/>
            <person name="Pereira M."/>
            <person name="Rodriguez-Brito S."/>
            <person name="Sakthikumar S."/>
            <person name="Salem-Izacc S.M."/>
            <person name="Sykes S.M."/>
            <person name="Teixeira M.M."/>
            <person name="Vallejo M.C."/>
            <person name="Walter M.E."/>
            <person name="Yandava C."/>
            <person name="Young S."/>
            <person name="Zeng Q."/>
            <person name="Zucker J."/>
            <person name="Felipe M.S."/>
            <person name="Goldman G.H."/>
            <person name="Haas B.J."/>
            <person name="McEwen J.G."/>
            <person name="Nino-Vega G."/>
            <person name="Puccia R."/>
            <person name="San-Blas G."/>
            <person name="Soares C.M."/>
            <person name="Birren B.W."/>
            <person name="Cuomo C.A."/>
        </authorList>
    </citation>
    <scope>NUCLEOTIDE SEQUENCE [LARGE SCALE GENOMIC DNA]</scope>
    <source>
        <strain evidence="11 12">Pb18</strain>
    </source>
</reference>
<dbReference type="SMART" id="SM01331">
    <property type="entry name" value="DUF3635"/>
    <property type="match status" value="1"/>
</dbReference>
<feature type="region of interest" description="Disordered" evidence="9">
    <location>
        <begin position="541"/>
        <end position="624"/>
    </location>
</feature>
<evidence type="ECO:0000256" key="9">
    <source>
        <dbReference type="SAM" id="MobiDB-lite"/>
    </source>
</evidence>
<feature type="compositionally biased region" description="Basic residues" evidence="9">
    <location>
        <begin position="155"/>
        <end position="164"/>
    </location>
</feature>
<keyword evidence="12" id="KW-1185">Reference proteome</keyword>
<keyword evidence="2" id="KW-0723">Serine/threonine-protein kinase</keyword>
<dbReference type="PANTHER" id="PTHR24419:SF18">
    <property type="entry name" value="SERINE_THREONINE-PROTEIN KINASE HASPIN"/>
    <property type="match status" value="1"/>
</dbReference>
<dbReference type="GO" id="GO:0072354">
    <property type="term" value="F:histone H3T3 kinase activity"/>
    <property type="evidence" value="ECO:0007669"/>
    <property type="project" value="TreeGrafter"/>
</dbReference>
<dbReference type="AlphaFoldDB" id="C1G519"/>
<dbReference type="eggNOG" id="KOG2464">
    <property type="taxonomic scope" value="Eukaryota"/>
</dbReference>
<dbReference type="Gene3D" id="3.30.200.20">
    <property type="entry name" value="Phosphorylase Kinase, domain 1"/>
    <property type="match status" value="1"/>
</dbReference>
<dbReference type="STRING" id="502780.C1G519"/>
<comment type="catalytic activity">
    <reaction evidence="8">
        <text>L-seryl-[protein] + ATP = O-phospho-L-seryl-[protein] + ADP + H(+)</text>
        <dbReference type="Rhea" id="RHEA:17989"/>
        <dbReference type="Rhea" id="RHEA-COMP:9863"/>
        <dbReference type="Rhea" id="RHEA-COMP:11604"/>
        <dbReference type="ChEBI" id="CHEBI:15378"/>
        <dbReference type="ChEBI" id="CHEBI:29999"/>
        <dbReference type="ChEBI" id="CHEBI:30616"/>
        <dbReference type="ChEBI" id="CHEBI:83421"/>
        <dbReference type="ChEBI" id="CHEBI:456216"/>
        <dbReference type="EC" id="2.7.11.1"/>
    </reaction>
</comment>
<feature type="region of interest" description="Disordered" evidence="9">
    <location>
        <begin position="102"/>
        <end position="168"/>
    </location>
</feature>
<keyword evidence="4" id="KW-0547">Nucleotide-binding</keyword>
<feature type="region of interest" description="Disordered" evidence="9">
    <location>
        <begin position="1"/>
        <end position="28"/>
    </location>
</feature>
<dbReference type="PROSITE" id="PS50011">
    <property type="entry name" value="PROTEIN_KINASE_DOM"/>
    <property type="match status" value="1"/>
</dbReference>
<feature type="compositionally biased region" description="Basic and acidic residues" evidence="9">
    <location>
        <begin position="598"/>
        <end position="617"/>
    </location>
</feature>
<evidence type="ECO:0000313" key="12">
    <source>
        <dbReference type="Proteomes" id="UP000001628"/>
    </source>
</evidence>
<comment type="catalytic activity">
    <reaction evidence="7">
        <text>L-threonyl-[protein] + ATP = O-phospho-L-threonyl-[protein] + ADP + H(+)</text>
        <dbReference type="Rhea" id="RHEA:46608"/>
        <dbReference type="Rhea" id="RHEA-COMP:11060"/>
        <dbReference type="Rhea" id="RHEA-COMP:11605"/>
        <dbReference type="ChEBI" id="CHEBI:15378"/>
        <dbReference type="ChEBI" id="CHEBI:30013"/>
        <dbReference type="ChEBI" id="CHEBI:30616"/>
        <dbReference type="ChEBI" id="CHEBI:61977"/>
        <dbReference type="ChEBI" id="CHEBI:456216"/>
        <dbReference type="EC" id="2.7.11.1"/>
    </reaction>
</comment>
<dbReference type="HOGENOM" id="CLU_029053_0_0_1"/>
<evidence type="ECO:0000256" key="2">
    <source>
        <dbReference type="ARBA" id="ARBA00022527"/>
    </source>
</evidence>
<keyword evidence="6" id="KW-0067">ATP-binding</keyword>
<feature type="compositionally biased region" description="Low complexity" evidence="9">
    <location>
        <begin position="1"/>
        <end position="14"/>
    </location>
</feature>
<dbReference type="VEuPathDB" id="FungiDB:PADG_02035"/>
<dbReference type="KEGG" id="pbn:PADG_02035"/>
<evidence type="ECO:0000256" key="7">
    <source>
        <dbReference type="ARBA" id="ARBA00047899"/>
    </source>
</evidence>
<feature type="compositionally biased region" description="Polar residues" evidence="9">
    <location>
        <begin position="586"/>
        <end position="595"/>
    </location>
</feature>
<feature type="compositionally biased region" description="Low complexity" evidence="9">
    <location>
        <begin position="553"/>
        <end position="567"/>
    </location>
</feature>
<evidence type="ECO:0000256" key="3">
    <source>
        <dbReference type="ARBA" id="ARBA00022679"/>
    </source>
</evidence>
<evidence type="ECO:0000256" key="5">
    <source>
        <dbReference type="ARBA" id="ARBA00022777"/>
    </source>
</evidence>
<dbReference type="RefSeq" id="XP_010757679.1">
    <property type="nucleotide sequence ID" value="XM_010759377.1"/>
</dbReference>
<evidence type="ECO:0000259" key="10">
    <source>
        <dbReference type="PROSITE" id="PS50011"/>
    </source>
</evidence>
<dbReference type="OMA" id="DMCCAAD"/>
<dbReference type="InParanoid" id="C1G519"/>
<dbReference type="GO" id="GO:0005737">
    <property type="term" value="C:cytoplasm"/>
    <property type="evidence" value="ECO:0007669"/>
    <property type="project" value="TreeGrafter"/>
</dbReference>
<dbReference type="Pfam" id="PF12330">
    <property type="entry name" value="Haspin_kinase"/>
    <property type="match status" value="1"/>
</dbReference>
<dbReference type="GO" id="GO:0035556">
    <property type="term" value="P:intracellular signal transduction"/>
    <property type="evidence" value="ECO:0007669"/>
    <property type="project" value="TreeGrafter"/>
</dbReference>
<dbReference type="GO" id="GO:0000278">
    <property type="term" value="P:mitotic cell cycle"/>
    <property type="evidence" value="ECO:0007669"/>
    <property type="project" value="TreeGrafter"/>
</dbReference>
<dbReference type="EMBL" id="KN275958">
    <property type="protein sequence ID" value="EEH45885.1"/>
    <property type="molecule type" value="Genomic_DNA"/>
</dbReference>
<dbReference type="EC" id="2.7.11.1" evidence="1"/>
<dbReference type="OrthoDB" id="5327538at2759"/>
<dbReference type="GeneID" id="22581588"/>
<evidence type="ECO:0000256" key="4">
    <source>
        <dbReference type="ARBA" id="ARBA00022741"/>
    </source>
</evidence>
<dbReference type="Proteomes" id="UP000001628">
    <property type="component" value="Unassembled WGS sequence"/>
</dbReference>
<evidence type="ECO:0000256" key="1">
    <source>
        <dbReference type="ARBA" id="ARBA00012513"/>
    </source>
</evidence>
<dbReference type="InterPro" id="IPR000719">
    <property type="entry name" value="Prot_kinase_dom"/>
</dbReference>
<proteinExistence type="predicted"/>
<evidence type="ECO:0000256" key="6">
    <source>
        <dbReference type="ARBA" id="ARBA00022840"/>
    </source>
</evidence>
<organism evidence="11 12">
    <name type="scientific">Paracoccidioides brasiliensis (strain Pb18)</name>
    <dbReference type="NCBI Taxonomy" id="502780"/>
    <lineage>
        <taxon>Eukaryota</taxon>
        <taxon>Fungi</taxon>
        <taxon>Dikarya</taxon>
        <taxon>Ascomycota</taxon>
        <taxon>Pezizomycotina</taxon>
        <taxon>Eurotiomycetes</taxon>
        <taxon>Eurotiomycetidae</taxon>
        <taxon>Onygenales</taxon>
        <taxon>Ajellomycetaceae</taxon>
        <taxon>Paracoccidioides</taxon>
    </lineage>
</organism>
<dbReference type="PANTHER" id="PTHR24419">
    <property type="entry name" value="INTERLEUKIN-1 RECEPTOR-ASSOCIATED KINASE"/>
    <property type="match status" value="1"/>
</dbReference>
<dbReference type="GO" id="GO:0005524">
    <property type="term" value="F:ATP binding"/>
    <property type="evidence" value="ECO:0007669"/>
    <property type="project" value="UniProtKB-KW"/>
</dbReference>
<keyword evidence="5 11" id="KW-0418">Kinase</keyword>
<dbReference type="SUPFAM" id="SSF56112">
    <property type="entry name" value="Protein kinase-like (PK-like)"/>
    <property type="match status" value="1"/>
</dbReference>
<sequence length="684" mass="76971">MRCDISLLSPSASPKKPPRSMNSSMSSTCTRSITAVAATPSTRKVYGKGQTIAARAVLERDINNHVLKRASAAGRKQERIESAIDNMITAVSALQVGAGNGTTRRLNEQREEEVNTSIKLQADTEEEREQQQPIIKLRTLEAQTQEQEQTNPKANPKRKPRRSSGRIEDIKLTDYVRPILNEATSPISSRGIQRFASWSRRAGDMFTVEKIAEGSYGEVYQMRFRNADIPSERNNNNNLSKSRMARLKAYYRDGVFKIIPVRAQRGVGSKKFTSVSEIVAEVQLLKLLDPIPGFARFREVHVVQGRFPEAYQQAWMRYSQTNKGENCLNPDPSKAKSYPDTQLWAVLEMDNAGVELERFEWGSACEAYDIFWGVALALARAEQFAAFEHRDLHLGNICIKPTKNRISTVGLPKSINAALQGDLTGFGLSGLETTIIDYSLSRAELQPEGDLNENESQKKHPVVEIAWSDLDQRQIFGAVGRDEDEKPLRDTYRYMRSQVYHQDDLLSPTQPATKPGQWKNYNPRTNLIWLSFLLQMLMKKTKPSPCPFPRPAPGQRQQQQPQQQPQQQRRRPLTQRPANRKLDNNILINHGNSPCKTLKNEKKTQQPHVTRDDENGNRGKKAGSGVDVDLDIAWRKLEEELGMRLQTTAEMLSVQCGIEELCSAGDLVAVAIGAGWLGEGDFLC</sequence>
<dbReference type="GO" id="GO:0005634">
    <property type="term" value="C:nucleus"/>
    <property type="evidence" value="ECO:0007669"/>
    <property type="project" value="TreeGrafter"/>
</dbReference>
<dbReference type="InterPro" id="IPR024604">
    <property type="entry name" value="GSG2_C"/>
</dbReference>
<name>C1G519_PARBD</name>
<dbReference type="Gene3D" id="1.10.510.10">
    <property type="entry name" value="Transferase(Phosphotransferase) domain 1"/>
    <property type="match status" value="1"/>
</dbReference>
<evidence type="ECO:0000313" key="11">
    <source>
        <dbReference type="EMBL" id="EEH45885.1"/>
    </source>
</evidence>